<dbReference type="Pfam" id="PF12717">
    <property type="entry name" value="Cnd1"/>
    <property type="match status" value="1"/>
</dbReference>
<name>A0AAE1AI14_9GAST</name>
<evidence type="ECO:0000256" key="14">
    <source>
        <dbReference type="PIRNR" id="PIRNR017127"/>
    </source>
</evidence>
<comment type="function">
    <text evidence="14">Regulatory subunit of the condensin complex, a complex required for conversion of interphase chromatin into mitotic-like condense chromosomes. The condensin complex probably introduces positive supercoils into relaxed DNA in the presence of type I topoisomerases and converts nicked DNA into positive knotted forms in the presence of type II topoisomerases.</text>
</comment>
<dbReference type="Proteomes" id="UP001283361">
    <property type="component" value="Unassembled WGS sequence"/>
</dbReference>
<feature type="region of interest" description="Disordered" evidence="15">
    <location>
        <begin position="1415"/>
        <end position="1434"/>
    </location>
</feature>
<protein>
    <recommendedName>
        <fullName evidence="5 14">Condensin complex subunit 1</fullName>
    </recommendedName>
</protein>
<dbReference type="GO" id="GO:0010032">
    <property type="term" value="P:meiotic chromosome condensation"/>
    <property type="evidence" value="ECO:0007669"/>
    <property type="project" value="TreeGrafter"/>
</dbReference>
<dbReference type="PANTHER" id="PTHR14222:SF2">
    <property type="entry name" value="CONDENSIN COMPLEX SUBUNIT 1"/>
    <property type="match status" value="1"/>
</dbReference>
<dbReference type="GO" id="GO:0051301">
    <property type="term" value="P:cell division"/>
    <property type="evidence" value="ECO:0007669"/>
    <property type="project" value="UniProtKB-KW"/>
</dbReference>
<sequence length="1434" mass="158826">MVMNFAIPTSRDDLLSNSGCDNYCVEEILTLRQMAPALQALKSACRGNAQCIVLHFDTLFTALCIQKDLDVALKEEAWHLLLKGSQTFLTRLTSDLDQCDLTHDDRLITLNATKMATYLLCQFLELFDGEATRPGAVATGKGRGKKAKAPVVPTDMDWDYERHQGVQLLLSIIQLSLTKLWDPPVAEEEFVSLVSACCYKLLENPSTSKNKDTLVAIGHILGNLVKRYNHGLGASLKLDQLLKHFEFLTSPLVQIVEIIVSEYGCKSLLTDLIREIGNVDAKEAARDAAVGKAYAGFLIEIAEKLPKVVMPTMSLIVGHLEGESYPLRNGILGMMGEILIKYICREELDDKLRATRDGFFEKLEDHIHDVNAFVRSKVLQIWLTIVNEKCLPLLRQEIVMSLVVGRLSDKSSIVRKNALQLVTALLKSNPFAARLSVEDLRTNYEKEKTTLEEMAPLPQTPVATRPEEEKINQEWEALKADVAEALDKWSGKEMDTSALIGDEDPSQQVLEKIVELVETQKFRDALMLTAAAAECYPDCPPLQALRVEQKDMDDTEDEEKADDSGCHLPNLGAAIKEVFFCVKQPVVTNDADVSESVPSSELSTEVAKQQTLVQYLKNSLTFAVQVQECIPIICQLLGSKNTTDILEAVNFLVTATEFGVVAASVGVRKMMVLVWSQEQTVREAVTGAYRQLYLQPQGKNSRALAAGIVKNLSALLIGCTFGDLSSLETLVCEFVKSGDISMPVIQALWETFTLKSSTVTDQDARAAVMLLSMCAKAEPNIVKSNLEVLVQEGLGPRAETDYLLAQGTCQALLKLTIAPKEKAKQSSEPFRLPAEHDLFKRLKAVLIKGLCDSDNQLWIPLADLAVTVIFSLSESPDEVCSPLLRELVQALVDVCDTNSQEARDSAGADDKSSSLSFILARVLSIAGQVAFRQTVFMEEDVLSEMKRRHTLAGEKRKAGGADGNSSRRKSKGGAEGNRTEAEMEEDMALAGVAADDAEAEFVKKICEMEILNGEGLLGGFCPLLIAVCSNSSKFSDPELQTAASMALAKFMIVSSTFCESQLQLLFTLLEKAQSPVIRSNLIIALGDLTVRFPNLVEPWTAHLYARLRDTSPLVRKTTLQVLTHLILNDMVKVKGQISELAVCIVDSDERIAGLAKLFFHELSKKSNSMYNMPDIISRLSDPEIGVEEEHFQLIIKYIFSHIEKSKHCESLTEKLCHRFRATRTDRQVRDLSFCLSQLTYSERGLSKLLENFPCYADKLVNDQIYAYFCHILAKSRQFMRPEARTTLDELESKLEMAHTKGMEEGEVAQKAATKSSVAAGTKTRGKTPRASKKSNKKKSDDSYEDDDDAENKDRELDAESPIKPKRGARGKKSGKPRFTLDSDDDNDQDLFEVGNEAEVDRDLDADDSLVVKPSRRRSMHGKVKLTTPSAVIRS</sequence>
<dbReference type="InterPro" id="IPR024324">
    <property type="entry name" value="Condensin_cplx_su1_N"/>
</dbReference>
<dbReference type="Gene3D" id="1.25.10.10">
    <property type="entry name" value="Leucine-rich Repeat Variant"/>
    <property type="match status" value="1"/>
</dbReference>
<keyword evidence="19" id="KW-1185">Reference proteome</keyword>
<dbReference type="PANTHER" id="PTHR14222">
    <property type="entry name" value="CONDENSIN"/>
    <property type="match status" value="1"/>
</dbReference>
<evidence type="ECO:0000256" key="11">
    <source>
        <dbReference type="ARBA" id="ARBA00023067"/>
    </source>
</evidence>
<evidence type="ECO:0000259" key="16">
    <source>
        <dbReference type="Pfam" id="PF12717"/>
    </source>
</evidence>
<organism evidence="18 19">
    <name type="scientific">Elysia crispata</name>
    <name type="common">lettuce slug</name>
    <dbReference type="NCBI Taxonomy" id="231223"/>
    <lineage>
        <taxon>Eukaryota</taxon>
        <taxon>Metazoa</taxon>
        <taxon>Spiralia</taxon>
        <taxon>Lophotrochozoa</taxon>
        <taxon>Mollusca</taxon>
        <taxon>Gastropoda</taxon>
        <taxon>Heterobranchia</taxon>
        <taxon>Euthyneura</taxon>
        <taxon>Panpulmonata</taxon>
        <taxon>Sacoglossa</taxon>
        <taxon>Placobranchoidea</taxon>
        <taxon>Plakobranchidae</taxon>
        <taxon>Elysia</taxon>
    </lineage>
</organism>
<dbReference type="Pfam" id="PF12922">
    <property type="entry name" value="Cnd1_N"/>
    <property type="match status" value="1"/>
</dbReference>
<gene>
    <name evidence="18" type="ORF">RRG08_051106</name>
</gene>
<dbReference type="GO" id="GO:0005634">
    <property type="term" value="C:nucleus"/>
    <property type="evidence" value="ECO:0007669"/>
    <property type="project" value="UniProtKB-SubCell"/>
</dbReference>
<evidence type="ECO:0000256" key="1">
    <source>
        <dbReference type="ARBA" id="ARBA00004123"/>
    </source>
</evidence>
<keyword evidence="11 14" id="KW-0226">DNA condensation</keyword>
<keyword evidence="7" id="KW-0963">Cytoplasm</keyword>
<feature type="domain" description="Condensin complex subunit 1 N-terminal" evidence="17">
    <location>
        <begin position="73"/>
        <end position="234"/>
    </location>
</feature>
<evidence type="ECO:0000259" key="17">
    <source>
        <dbReference type="Pfam" id="PF12922"/>
    </source>
</evidence>
<dbReference type="InterPro" id="IPR026003">
    <property type="entry name" value="Cohesin_HEAT"/>
</dbReference>
<evidence type="ECO:0000256" key="12">
    <source>
        <dbReference type="ARBA" id="ARBA00023242"/>
    </source>
</evidence>
<evidence type="ECO:0000256" key="15">
    <source>
        <dbReference type="SAM" id="MobiDB-lite"/>
    </source>
</evidence>
<evidence type="ECO:0000313" key="18">
    <source>
        <dbReference type="EMBL" id="KAK3788032.1"/>
    </source>
</evidence>
<evidence type="ECO:0000256" key="8">
    <source>
        <dbReference type="ARBA" id="ARBA00022553"/>
    </source>
</evidence>
<feature type="region of interest" description="Disordered" evidence="15">
    <location>
        <begin position="947"/>
        <end position="983"/>
    </location>
</feature>
<keyword evidence="12" id="KW-0539">Nucleus</keyword>
<dbReference type="Pfam" id="PF12765">
    <property type="entry name" value="Cohesin_HEAT"/>
    <property type="match status" value="1"/>
</dbReference>
<evidence type="ECO:0000313" key="19">
    <source>
        <dbReference type="Proteomes" id="UP001283361"/>
    </source>
</evidence>
<keyword evidence="10 14" id="KW-0498">Mitosis</keyword>
<evidence type="ECO:0000256" key="5">
    <source>
        <dbReference type="ARBA" id="ARBA00016064"/>
    </source>
</evidence>
<evidence type="ECO:0000256" key="13">
    <source>
        <dbReference type="ARBA" id="ARBA00023306"/>
    </source>
</evidence>
<dbReference type="InterPro" id="IPR007673">
    <property type="entry name" value="Condensin_cplx_su1"/>
</dbReference>
<accession>A0AAE1AI14</accession>
<feature type="compositionally biased region" description="Basic and acidic residues" evidence="15">
    <location>
        <begin position="1351"/>
        <end position="1362"/>
    </location>
</feature>
<feature type="region of interest" description="Disordered" evidence="15">
    <location>
        <begin position="1301"/>
        <end position="1389"/>
    </location>
</feature>
<keyword evidence="9 14" id="KW-0132">Cell division</keyword>
<evidence type="ECO:0000256" key="4">
    <source>
        <dbReference type="ARBA" id="ARBA00009606"/>
    </source>
</evidence>
<dbReference type="InterPro" id="IPR011989">
    <property type="entry name" value="ARM-like"/>
</dbReference>
<dbReference type="GO" id="GO:0005737">
    <property type="term" value="C:cytoplasm"/>
    <property type="evidence" value="ECO:0007669"/>
    <property type="project" value="UniProtKB-SubCell"/>
</dbReference>
<proteinExistence type="inferred from homology"/>
<dbReference type="GO" id="GO:0000779">
    <property type="term" value="C:condensed chromosome, centromeric region"/>
    <property type="evidence" value="ECO:0007669"/>
    <property type="project" value="TreeGrafter"/>
</dbReference>
<evidence type="ECO:0000256" key="6">
    <source>
        <dbReference type="ARBA" id="ARBA00022454"/>
    </source>
</evidence>
<evidence type="ECO:0000256" key="7">
    <source>
        <dbReference type="ARBA" id="ARBA00022490"/>
    </source>
</evidence>
<comment type="similarity">
    <text evidence="4 14">Belongs to the CND1 (condensin subunit 1) family.</text>
</comment>
<feature type="compositionally biased region" description="Basic residues" evidence="15">
    <location>
        <begin position="1363"/>
        <end position="1375"/>
    </location>
</feature>
<comment type="caution">
    <text evidence="18">The sequence shown here is derived from an EMBL/GenBank/DDBJ whole genome shotgun (WGS) entry which is preliminary data.</text>
</comment>
<feature type="domain" description="Condensin complex subunit 1 C-terminal" evidence="16">
    <location>
        <begin position="1076"/>
        <end position="1236"/>
    </location>
</feature>
<keyword evidence="13 14" id="KW-0131">Cell cycle</keyword>
<comment type="subcellular location">
    <subcellularLocation>
        <location evidence="2">Chromosome</location>
    </subcellularLocation>
    <subcellularLocation>
        <location evidence="3">Cytoplasm</location>
    </subcellularLocation>
    <subcellularLocation>
        <location evidence="1">Nucleus</location>
    </subcellularLocation>
</comment>
<dbReference type="SUPFAM" id="SSF48371">
    <property type="entry name" value="ARM repeat"/>
    <property type="match status" value="1"/>
</dbReference>
<evidence type="ECO:0000256" key="10">
    <source>
        <dbReference type="ARBA" id="ARBA00022776"/>
    </source>
</evidence>
<evidence type="ECO:0000256" key="9">
    <source>
        <dbReference type="ARBA" id="ARBA00022618"/>
    </source>
</evidence>
<dbReference type="InterPro" id="IPR032682">
    <property type="entry name" value="Cnd1_C"/>
</dbReference>
<feature type="compositionally biased region" description="Basic residues" evidence="15">
    <location>
        <begin position="1323"/>
        <end position="1336"/>
    </location>
</feature>
<dbReference type="GO" id="GO:0042393">
    <property type="term" value="F:histone binding"/>
    <property type="evidence" value="ECO:0007669"/>
    <property type="project" value="TreeGrafter"/>
</dbReference>
<dbReference type="InterPro" id="IPR026971">
    <property type="entry name" value="CND1/NCAPD3"/>
</dbReference>
<dbReference type="GO" id="GO:0000796">
    <property type="term" value="C:condensin complex"/>
    <property type="evidence" value="ECO:0007669"/>
    <property type="project" value="TreeGrafter"/>
</dbReference>
<dbReference type="EMBL" id="JAWDGP010001802">
    <property type="protein sequence ID" value="KAK3788032.1"/>
    <property type="molecule type" value="Genomic_DNA"/>
</dbReference>
<keyword evidence="8" id="KW-0597">Phosphoprotein</keyword>
<dbReference type="InterPro" id="IPR016024">
    <property type="entry name" value="ARM-type_fold"/>
</dbReference>
<dbReference type="PIRSF" id="PIRSF017127">
    <property type="entry name" value="Condensin_D2"/>
    <property type="match status" value="1"/>
</dbReference>
<evidence type="ECO:0000256" key="2">
    <source>
        <dbReference type="ARBA" id="ARBA00004286"/>
    </source>
</evidence>
<dbReference type="GO" id="GO:0007076">
    <property type="term" value="P:mitotic chromosome condensation"/>
    <property type="evidence" value="ECO:0007669"/>
    <property type="project" value="InterPro"/>
</dbReference>
<evidence type="ECO:0000256" key="3">
    <source>
        <dbReference type="ARBA" id="ARBA00004496"/>
    </source>
</evidence>
<keyword evidence="6" id="KW-0158">Chromosome</keyword>
<dbReference type="FunFam" id="1.25.10.10:FF:000695">
    <property type="entry name" value="Condensin complex subunit 1"/>
    <property type="match status" value="1"/>
</dbReference>
<reference evidence="18" key="1">
    <citation type="journal article" date="2023" name="G3 (Bethesda)">
        <title>A reference genome for the long-term kleptoplast-retaining sea slug Elysia crispata morphotype clarki.</title>
        <authorList>
            <person name="Eastman K.E."/>
            <person name="Pendleton A.L."/>
            <person name="Shaikh M.A."/>
            <person name="Suttiyut T."/>
            <person name="Ogas R."/>
            <person name="Tomko P."/>
            <person name="Gavelis G."/>
            <person name="Widhalm J.R."/>
            <person name="Wisecaver J.H."/>
        </authorList>
    </citation>
    <scope>NUCLEOTIDE SEQUENCE</scope>
    <source>
        <strain evidence="18">ECLA1</strain>
    </source>
</reference>